<dbReference type="EMBL" id="CAVMJV010000183">
    <property type="protein sequence ID" value="CAK5121600.1"/>
    <property type="molecule type" value="Genomic_DNA"/>
</dbReference>
<sequence length="100" mass="11241">MSLPLERHISSLPPSHPFTKIPTHNFLLFLGCLNFLSKNKISAVRNISLKNRYQLSPSFSSPISIDPLKPEGGQEQPKLSSDPREALAQILNRNHNKLNN</sequence>
<evidence type="ECO:0000313" key="1">
    <source>
        <dbReference type="EMBL" id="CAK5121600.1"/>
    </source>
</evidence>
<keyword evidence="2" id="KW-1185">Reference proteome</keyword>
<comment type="caution">
    <text evidence="1">The sequence shown here is derived from an EMBL/GenBank/DDBJ whole genome shotgun (WGS) entry which is preliminary data.</text>
</comment>
<organism evidence="1 2">
    <name type="scientific">Meloidogyne enterolobii</name>
    <name type="common">Root-knot nematode worm</name>
    <name type="synonym">Meloidogyne mayaguensis</name>
    <dbReference type="NCBI Taxonomy" id="390850"/>
    <lineage>
        <taxon>Eukaryota</taxon>
        <taxon>Metazoa</taxon>
        <taxon>Ecdysozoa</taxon>
        <taxon>Nematoda</taxon>
        <taxon>Chromadorea</taxon>
        <taxon>Rhabditida</taxon>
        <taxon>Tylenchina</taxon>
        <taxon>Tylenchomorpha</taxon>
        <taxon>Tylenchoidea</taxon>
        <taxon>Meloidogynidae</taxon>
        <taxon>Meloidogyninae</taxon>
        <taxon>Meloidogyne</taxon>
    </lineage>
</organism>
<proteinExistence type="predicted"/>
<name>A0ACB1B828_MELEN</name>
<gene>
    <name evidence="1" type="ORF">MENTE1834_LOCUS47064</name>
</gene>
<accession>A0ACB1B828</accession>
<reference evidence="1" key="1">
    <citation type="submission" date="2023-11" db="EMBL/GenBank/DDBJ databases">
        <authorList>
            <person name="Poullet M."/>
        </authorList>
    </citation>
    <scope>NUCLEOTIDE SEQUENCE</scope>
    <source>
        <strain evidence="1">E1834</strain>
    </source>
</reference>
<protein>
    <submittedName>
        <fullName evidence="1">Uncharacterized protein</fullName>
    </submittedName>
</protein>
<evidence type="ECO:0000313" key="2">
    <source>
        <dbReference type="Proteomes" id="UP001497535"/>
    </source>
</evidence>
<dbReference type="Proteomes" id="UP001497535">
    <property type="component" value="Unassembled WGS sequence"/>
</dbReference>